<feature type="non-terminal residue" evidence="1">
    <location>
        <position position="72"/>
    </location>
</feature>
<sequence length="72" mass="7545">MAESEKGVAVSKPVGREYIIIEDEPVRVGENLGDYSLQDAKDILAIRALRSRFGGAGQSVGVGASQPGTAEK</sequence>
<organism evidence="1">
    <name type="scientific">marine sediment metagenome</name>
    <dbReference type="NCBI Taxonomy" id="412755"/>
    <lineage>
        <taxon>unclassified sequences</taxon>
        <taxon>metagenomes</taxon>
        <taxon>ecological metagenomes</taxon>
    </lineage>
</organism>
<dbReference type="AlphaFoldDB" id="X1TJY2"/>
<protein>
    <submittedName>
        <fullName evidence="1">Uncharacterized protein</fullName>
    </submittedName>
</protein>
<gene>
    <name evidence="1" type="ORF">S12H4_44983</name>
</gene>
<evidence type="ECO:0000313" key="1">
    <source>
        <dbReference type="EMBL" id="GAJ05559.1"/>
    </source>
</evidence>
<reference evidence="1" key="1">
    <citation type="journal article" date="2014" name="Front. Microbiol.">
        <title>High frequency of phylogenetically diverse reductive dehalogenase-homologous genes in deep subseafloor sedimentary metagenomes.</title>
        <authorList>
            <person name="Kawai M."/>
            <person name="Futagami T."/>
            <person name="Toyoda A."/>
            <person name="Takaki Y."/>
            <person name="Nishi S."/>
            <person name="Hori S."/>
            <person name="Arai W."/>
            <person name="Tsubouchi T."/>
            <person name="Morono Y."/>
            <person name="Uchiyama I."/>
            <person name="Ito T."/>
            <person name="Fujiyama A."/>
            <person name="Inagaki F."/>
            <person name="Takami H."/>
        </authorList>
    </citation>
    <scope>NUCLEOTIDE SEQUENCE</scope>
    <source>
        <strain evidence="1">Expedition CK06-06</strain>
    </source>
</reference>
<comment type="caution">
    <text evidence="1">The sequence shown here is derived from an EMBL/GenBank/DDBJ whole genome shotgun (WGS) entry which is preliminary data.</text>
</comment>
<dbReference type="EMBL" id="BARW01027764">
    <property type="protein sequence ID" value="GAJ05559.1"/>
    <property type="molecule type" value="Genomic_DNA"/>
</dbReference>
<proteinExistence type="predicted"/>
<name>X1TJY2_9ZZZZ</name>
<accession>X1TJY2</accession>